<comment type="caution">
    <text evidence="8">The sequence shown here is derived from an EMBL/GenBank/DDBJ whole genome shotgun (WGS) entry which is preliminary data.</text>
</comment>
<evidence type="ECO:0000256" key="5">
    <source>
        <dbReference type="ARBA" id="ARBA00023136"/>
    </source>
</evidence>
<proteinExistence type="predicted"/>
<evidence type="ECO:0000256" key="3">
    <source>
        <dbReference type="ARBA" id="ARBA00022692"/>
    </source>
</evidence>
<evidence type="ECO:0000313" key="8">
    <source>
        <dbReference type="EMBL" id="TQN28775.1"/>
    </source>
</evidence>
<dbReference type="PANTHER" id="PTHR40077:SF2">
    <property type="entry name" value="MEMBRANE PROTEIN"/>
    <property type="match status" value="1"/>
</dbReference>
<comment type="subcellular location">
    <subcellularLocation>
        <location evidence="1">Cell membrane</location>
        <topology evidence="1">Multi-pass membrane protein</topology>
    </subcellularLocation>
</comment>
<dbReference type="RefSeq" id="WP_141925775.1">
    <property type="nucleotide sequence ID" value="NZ_VFQC01000002.1"/>
</dbReference>
<sequence>MDKKRLPFALYRVLAYVTGIFLLLLTFVALPAKYLIGETARFSLWAAPAGTEQWFGQDSFLMALIAIPHGYVYMLYVLVVLWLAVGRRWSAGRTLGVVLAGTIPVAGLVVEHRLSRAEAASVQGGQGQQPQPTER</sequence>
<keyword evidence="5 6" id="KW-0472">Membrane</keyword>
<dbReference type="OrthoDB" id="9342687at2"/>
<protein>
    <submittedName>
        <fullName evidence="8">Integral membrane protein</fullName>
    </submittedName>
</protein>
<keyword evidence="4 6" id="KW-1133">Transmembrane helix</keyword>
<gene>
    <name evidence="8" type="ORF">FHX37_4139</name>
</gene>
<name>A0A543NAC9_9ACTN</name>
<accession>A0A543NAC9</accession>
<evidence type="ECO:0000259" key="7">
    <source>
        <dbReference type="Pfam" id="PF12823"/>
    </source>
</evidence>
<evidence type="ECO:0000313" key="9">
    <source>
        <dbReference type="Proteomes" id="UP000317422"/>
    </source>
</evidence>
<feature type="transmembrane region" description="Helical" evidence="6">
    <location>
        <begin position="60"/>
        <end position="85"/>
    </location>
</feature>
<dbReference type="PANTHER" id="PTHR40077">
    <property type="entry name" value="MEMBRANE PROTEIN-RELATED"/>
    <property type="match status" value="1"/>
</dbReference>
<dbReference type="Proteomes" id="UP000317422">
    <property type="component" value="Unassembled WGS sequence"/>
</dbReference>
<evidence type="ECO:0000256" key="4">
    <source>
        <dbReference type="ARBA" id="ARBA00022989"/>
    </source>
</evidence>
<keyword evidence="9" id="KW-1185">Reference proteome</keyword>
<feature type="domain" description="DUF3817" evidence="7">
    <location>
        <begin position="9"/>
        <end position="116"/>
    </location>
</feature>
<dbReference type="AlphaFoldDB" id="A0A543NAC9"/>
<organism evidence="8 9">
    <name type="scientific">Haloactinospora alba</name>
    <dbReference type="NCBI Taxonomy" id="405555"/>
    <lineage>
        <taxon>Bacteria</taxon>
        <taxon>Bacillati</taxon>
        <taxon>Actinomycetota</taxon>
        <taxon>Actinomycetes</taxon>
        <taxon>Streptosporangiales</taxon>
        <taxon>Nocardiopsidaceae</taxon>
        <taxon>Haloactinospora</taxon>
    </lineage>
</organism>
<feature type="transmembrane region" description="Helical" evidence="6">
    <location>
        <begin position="13"/>
        <end position="36"/>
    </location>
</feature>
<evidence type="ECO:0000256" key="2">
    <source>
        <dbReference type="ARBA" id="ARBA00022475"/>
    </source>
</evidence>
<dbReference type="Pfam" id="PF12823">
    <property type="entry name" value="DUF3817"/>
    <property type="match status" value="1"/>
</dbReference>
<dbReference type="NCBIfam" id="TIGR03954">
    <property type="entry name" value="integ_memb_HG"/>
    <property type="match status" value="1"/>
</dbReference>
<reference evidence="8 9" key="1">
    <citation type="submission" date="2019-06" db="EMBL/GenBank/DDBJ databases">
        <title>Sequencing the genomes of 1000 actinobacteria strains.</title>
        <authorList>
            <person name="Klenk H.-P."/>
        </authorList>
    </citation>
    <scope>NUCLEOTIDE SEQUENCE [LARGE SCALE GENOMIC DNA]</scope>
    <source>
        <strain evidence="8 9">DSM 45015</strain>
    </source>
</reference>
<evidence type="ECO:0000256" key="1">
    <source>
        <dbReference type="ARBA" id="ARBA00004651"/>
    </source>
</evidence>
<keyword evidence="2" id="KW-1003">Cell membrane</keyword>
<evidence type="ECO:0000256" key="6">
    <source>
        <dbReference type="SAM" id="Phobius"/>
    </source>
</evidence>
<dbReference type="InterPro" id="IPR023845">
    <property type="entry name" value="DUF3817_TM"/>
</dbReference>
<dbReference type="GO" id="GO:0005886">
    <property type="term" value="C:plasma membrane"/>
    <property type="evidence" value="ECO:0007669"/>
    <property type="project" value="UniProtKB-SubCell"/>
</dbReference>
<keyword evidence="3 6" id="KW-0812">Transmembrane</keyword>
<dbReference type="EMBL" id="VFQC01000002">
    <property type="protein sequence ID" value="TQN28775.1"/>
    <property type="molecule type" value="Genomic_DNA"/>
</dbReference>